<evidence type="ECO:0008006" key="5">
    <source>
        <dbReference type="Google" id="ProtNLM"/>
    </source>
</evidence>
<reference evidence="3 4" key="1">
    <citation type="journal article" date="2023" name="BMC Biotechnol.">
        <title>Vitis rotundifolia cv Carlos genome sequencing.</title>
        <authorList>
            <person name="Huff M."/>
            <person name="Hulse-Kemp A."/>
            <person name="Scheffler B."/>
            <person name="Youngblood R."/>
            <person name="Simpson S."/>
            <person name="Babiker E."/>
            <person name="Staton M."/>
        </authorList>
    </citation>
    <scope>NUCLEOTIDE SEQUENCE [LARGE SCALE GENOMIC DNA]</scope>
    <source>
        <tissue evidence="3">Leaf</tissue>
    </source>
</reference>
<dbReference type="GO" id="GO:0016705">
    <property type="term" value="F:oxidoreductase activity, acting on paired donors, with incorporation or reduction of molecular oxygen"/>
    <property type="evidence" value="ECO:0007669"/>
    <property type="project" value="InterPro"/>
</dbReference>
<organism evidence="3 4">
    <name type="scientific">Vitis rotundifolia</name>
    <name type="common">Muscadine grape</name>
    <dbReference type="NCBI Taxonomy" id="103349"/>
    <lineage>
        <taxon>Eukaryota</taxon>
        <taxon>Viridiplantae</taxon>
        <taxon>Streptophyta</taxon>
        <taxon>Embryophyta</taxon>
        <taxon>Tracheophyta</taxon>
        <taxon>Spermatophyta</taxon>
        <taxon>Magnoliopsida</taxon>
        <taxon>eudicotyledons</taxon>
        <taxon>Gunneridae</taxon>
        <taxon>Pentapetalae</taxon>
        <taxon>rosids</taxon>
        <taxon>Vitales</taxon>
        <taxon>Vitaceae</taxon>
        <taxon>Viteae</taxon>
        <taxon>Vitis</taxon>
    </lineage>
</organism>
<dbReference type="InterPro" id="IPR001128">
    <property type="entry name" value="Cyt_P450"/>
</dbReference>
<dbReference type="Pfam" id="PF00067">
    <property type="entry name" value="p450"/>
    <property type="match status" value="1"/>
</dbReference>
<dbReference type="AlphaFoldDB" id="A0AA39AH26"/>
<dbReference type="EMBL" id="JARBHA010000002">
    <property type="protein sequence ID" value="KAJ9707511.1"/>
    <property type="molecule type" value="Genomic_DNA"/>
</dbReference>
<feature type="binding site" description="axial binding residue" evidence="2">
    <location>
        <position position="126"/>
    </location>
    <ligand>
        <name>heme</name>
        <dbReference type="ChEBI" id="CHEBI:30413"/>
    </ligand>
    <ligandPart>
        <name>Fe</name>
        <dbReference type="ChEBI" id="CHEBI:18248"/>
    </ligandPart>
</feature>
<accession>A0AA39AH26</accession>
<dbReference type="PANTHER" id="PTHR47950">
    <property type="entry name" value="CYTOCHROME P450, FAMILY 76, SUBFAMILY C, POLYPEPTIDE 5-RELATED"/>
    <property type="match status" value="1"/>
</dbReference>
<dbReference type="PRINTS" id="PR00463">
    <property type="entry name" value="EP450I"/>
</dbReference>
<comment type="caution">
    <text evidence="3">The sequence shown here is derived from an EMBL/GenBank/DDBJ whole genome shotgun (WGS) entry which is preliminary data.</text>
</comment>
<dbReference type="InterPro" id="IPR002401">
    <property type="entry name" value="Cyt_P450_E_grp-I"/>
</dbReference>
<proteinExistence type="inferred from homology"/>
<dbReference type="InterPro" id="IPR036396">
    <property type="entry name" value="Cyt_P450_sf"/>
</dbReference>
<dbReference type="Gene3D" id="1.10.630.10">
    <property type="entry name" value="Cytochrome P450"/>
    <property type="match status" value="1"/>
</dbReference>
<dbReference type="GO" id="GO:0005506">
    <property type="term" value="F:iron ion binding"/>
    <property type="evidence" value="ECO:0007669"/>
    <property type="project" value="InterPro"/>
</dbReference>
<sequence length="152" mass="17569">MAKLLRNPHVMQNRIELSEVISLGYSVKKSDIDRLPYFQAVVKETMRFHPLVPLLLPYKAKNDLEICGFTIPKDNHVLVNIWAIARDLGYWKDPLSFLLERFLGCNIDFRGRDFEYLPFGAGKRICLSIPLGLRMVHLVLASIIRSFSRKLP</sequence>
<evidence type="ECO:0000256" key="1">
    <source>
        <dbReference type="ARBA" id="ARBA00010617"/>
    </source>
</evidence>
<dbReference type="PRINTS" id="PR00385">
    <property type="entry name" value="P450"/>
</dbReference>
<dbReference type="GO" id="GO:0004497">
    <property type="term" value="F:monooxygenase activity"/>
    <property type="evidence" value="ECO:0007669"/>
    <property type="project" value="InterPro"/>
</dbReference>
<dbReference type="GO" id="GO:0020037">
    <property type="term" value="F:heme binding"/>
    <property type="evidence" value="ECO:0007669"/>
    <property type="project" value="InterPro"/>
</dbReference>
<keyword evidence="2" id="KW-0479">Metal-binding</keyword>
<dbReference type="Proteomes" id="UP001168098">
    <property type="component" value="Unassembled WGS sequence"/>
</dbReference>
<dbReference type="PANTHER" id="PTHR47950:SF44">
    <property type="entry name" value="CYTOCHROME P450, FAMILY 76, SUBFAMILY C, POLYPEPTIDE 5-RELATED"/>
    <property type="match status" value="1"/>
</dbReference>
<name>A0AA39AH26_VITRO</name>
<keyword evidence="2" id="KW-0349">Heme</keyword>
<comment type="cofactor">
    <cofactor evidence="2">
        <name>heme</name>
        <dbReference type="ChEBI" id="CHEBI:30413"/>
    </cofactor>
</comment>
<comment type="similarity">
    <text evidence="1">Belongs to the cytochrome P450 family.</text>
</comment>
<evidence type="ECO:0000313" key="4">
    <source>
        <dbReference type="Proteomes" id="UP001168098"/>
    </source>
</evidence>
<evidence type="ECO:0000313" key="3">
    <source>
        <dbReference type="EMBL" id="KAJ9707511.1"/>
    </source>
</evidence>
<protein>
    <recommendedName>
        <fullName evidence="5">Cytochrome P450</fullName>
    </recommendedName>
</protein>
<keyword evidence="2" id="KW-0408">Iron</keyword>
<gene>
    <name evidence="3" type="ORF">PVL29_002514</name>
</gene>
<evidence type="ECO:0000256" key="2">
    <source>
        <dbReference type="PIRSR" id="PIRSR602401-1"/>
    </source>
</evidence>
<keyword evidence="4" id="KW-1185">Reference proteome</keyword>
<dbReference type="SUPFAM" id="SSF48264">
    <property type="entry name" value="Cytochrome P450"/>
    <property type="match status" value="1"/>
</dbReference>